<evidence type="ECO:0000313" key="2">
    <source>
        <dbReference type="EMBL" id="EJK54109.1"/>
    </source>
</evidence>
<evidence type="ECO:0000313" key="3">
    <source>
        <dbReference type="Proteomes" id="UP000266841"/>
    </source>
</evidence>
<evidence type="ECO:0000256" key="1">
    <source>
        <dbReference type="SAM" id="MobiDB-lite"/>
    </source>
</evidence>
<feature type="region of interest" description="Disordered" evidence="1">
    <location>
        <begin position="123"/>
        <end position="147"/>
    </location>
</feature>
<feature type="compositionally biased region" description="Low complexity" evidence="1">
    <location>
        <begin position="137"/>
        <end position="147"/>
    </location>
</feature>
<comment type="caution">
    <text evidence="2">The sequence shown here is derived from an EMBL/GenBank/DDBJ whole genome shotgun (WGS) entry which is preliminary data.</text>
</comment>
<dbReference type="AlphaFoldDB" id="K0RP95"/>
<keyword evidence="3" id="KW-1185">Reference proteome</keyword>
<organism evidence="2 3">
    <name type="scientific">Thalassiosira oceanica</name>
    <name type="common">Marine diatom</name>
    <dbReference type="NCBI Taxonomy" id="159749"/>
    <lineage>
        <taxon>Eukaryota</taxon>
        <taxon>Sar</taxon>
        <taxon>Stramenopiles</taxon>
        <taxon>Ochrophyta</taxon>
        <taxon>Bacillariophyta</taxon>
        <taxon>Coscinodiscophyceae</taxon>
        <taxon>Thalassiosirophycidae</taxon>
        <taxon>Thalassiosirales</taxon>
        <taxon>Thalassiosiraceae</taxon>
        <taxon>Thalassiosira</taxon>
    </lineage>
</organism>
<protein>
    <submittedName>
        <fullName evidence="2">Uncharacterized protein</fullName>
    </submittedName>
</protein>
<reference evidence="2 3" key="1">
    <citation type="journal article" date="2012" name="Genome Biol.">
        <title>Genome and low-iron response of an oceanic diatom adapted to chronic iron limitation.</title>
        <authorList>
            <person name="Lommer M."/>
            <person name="Specht M."/>
            <person name="Roy A.S."/>
            <person name="Kraemer L."/>
            <person name="Andreson R."/>
            <person name="Gutowska M.A."/>
            <person name="Wolf J."/>
            <person name="Bergner S.V."/>
            <person name="Schilhabel M.B."/>
            <person name="Klostermeier U.C."/>
            <person name="Beiko R.G."/>
            <person name="Rosenstiel P."/>
            <person name="Hippler M."/>
            <person name="Laroche J."/>
        </authorList>
    </citation>
    <scope>NUCLEOTIDE SEQUENCE [LARGE SCALE GENOMIC DNA]</scope>
    <source>
        <strain evidence="2 3">CCMP1005</strain>
    </source>
</reference>
<name>K0RP95_THAOC</name>
<gene>
    <name evidence="2" type="ORF">THAOC_26331</name>
</gene>
<proteinExistence type="predicted"/>
<dbReference type="EMBL" id="AGNL01036348">
    <property type="protein sequence ID" value="EJK54109.1"/>
    <property type="molecule type" value="Genomic_DNA"/>
</dbReference>
<dbReference type="Proteomes" id="UP000266841">
    <property type="component" value="Unassembled WGS sequence"/>
</dbReference>
<accession>K0RP95</accession>
<sequence length="147" mass="16298">MSHGWARVRLLTRSPEIERELPGSLPFSELYAQVTPTMFELDTSVMHSKFTFTVSGYYESGCNPVMERIRKPYSAPTVVLRLPRDEFDFHPGRHEEFDFHPSQSRALAREWALVAIIAEVARPGTGTSPGRAPPGALPRAADASAAS</sequence>